<evidence type="ECO:0000256" key="8">
    <source>
        <dbReference type="PROSITE-ProRule" id="PRU00175"/>
    </source>
</evidence>
<dbReference type="FunFam" id="3.30.40.10:FF:000184">
    <property type="entry name" value="Baculoviral IAP repeat containing 2"/>
    <property type="match status" value="1"/>
</dbReference>
<dbReference type="InterPro" id="IPR001841">
    <property type="entry name" value="Znf_RING"/>
</dbReference>
<dbReference type="InterPro" id="IPR013083">
    <property type="entry name" value="Znf_RING/FYVE/PHD"/>
</dbReference>
<dbReference type="GO" id="GO:0061630">
    <property type="term" value="F:ubiquitin protein ligase activity"/>
    <property type="evidence" value="ECO:0007669"/>
    <property type="project" value="TreeGrafter"/>
</dbReference>
<dbReference type="PANTHER" id="PTHR10044:SF115">
    <property type="entry name" value="E3 UBIQUITIN-PROTEIN LIGASE XIAP"/>
    <property type="match status" value="1"/>
</dbReference>
<keyword evidence="5" id="KW-0677">Repeat</keyword>
<dbReference type="AlphaFoldDB" id="A0A6I9Q5M4"/>
<dbReference type="GO" id="GO:0006915">
    <property type="term" value="P:apoptotic process"/>
    <property type="evidence" value="ECO:0007669"/>
    <property type="project" value="UniProtKB-KW"/>
</dbReference>
<dbReference type="KEGG" id="ncc:104967675"/>
<evidence type="ECO:0000256" key="1">
    <source>
        <dbReference type="ARBA" id="ARBA00004496"/>
    </source>
</evidence>
<keyword evidence="10" id="KW-1185">Reference proteome</keyword>
<dbReference type="SUPFAM" id="SSF57924">
    <property type="entry name" value="Inhibitor of apoptosis (IAP) repeat"/>
    <property type="match status" value="1"/>
</dbReference>
<sequence length="119" mass="13091">MAQKAIEAGLEPSVVEKTILEKISTTGSGYSDLEVLMDDCLNDTAKSDAASSQSQDEDPLEKLWKLQREKQCKICMDRDICIVFIPCGHLATCKQCSETLIKCPICCGAITQKLKTYIA</sequence>
<dbReference type="GO" id="GO:0051726">
    <property type="term" value="P:regulation of cell cycle"/>
    <property type="evidence" value="ECO:0007669"/>
    <property type="project" value="TreeGrafter"/>
</dbReference>
<dbReference type="OrthoDB" id="10251804at2759"/>
<dbReference type="Gene3D" id="3.30.40.10">
    <property type="entry name" value="Zinc/RING finger domain, C3HC4 (zinc finger)"/>
    <property type="match status" value="1"/>
</dbReference>
<accession>A0A6I9Q5M4</accession>
<gene>
    <name evidence="11" type="primary">LOC104967675</name>
</gene>
<evidence type="ECO:0000256" key="6">
    <source>
        <dbReference type="ARBA" id="ARBA00022771"/>
    </source>
</evidence>
<dbReference type="GO" id="GO:0005737">
    <property type="term" value="C:cytoplasm"/>
    <property type="evidence" value="ECO:0007669"/>
    <property type="project" value="UniProtKB-SubCell"/>
</dbReference>
<evidence type="ECO:0000256" key="2">
    <source>
        <dbReference type="ARBA" id="ARBA00022490"/>
    </source>
</evidence>
<keyword evidence="3" id="KW-0053">Apoptosis</keyword>
<dbReference type="PANTHER" id="PTHR10044">
    <property type="entry name" value="INHIBITOR OF APOPTOSIS"/>
    <property type="match status" value="1"/>
</dbReference>
<evidence type="ECO:0000313" key="10">
    <source>
        <dbReference type="Proteomes" id="UP000504611"/>
    </source>
</evidence>
<reference evidence="11" key="1">
    <citation type="submission" date="2025-08" db="UniProtKB">
        <authorList>
            <consortium name="RefSeq"/>
        </authorList>
    </citation>
    <scope>IDENTIFICATION</scope>
    <source>
        <tissue evidence="11">Muscle</tissue>
    </source>
</reference>
<evidence type="ECO:0000256" key="7">
    <source>
        <dbReference type="ARBA" id="ARBA00022833"/>
    </source>
</evidence>
<dbReference type="GO" id="GO:0090263">
    <property type="term" value="P:positive regulation of canonical Wnt signaling pathway"/>
    <property type="evidence" value="ECO:0007669"/>
    <property type="project" value="TreeGrafter"/>
</dbReference>
<dbReference type="SMART" id="SM00184">
    <property type="entry name" value="RING"/>
    <property type="match status" value="1"/>
</dbReference>
<organism evidence="10 11">
    <name type="scientific">Notothenia coriiceps</name>
    <name type="common">black rockcod</name>
    <dbReference type="NCBI Taxonomy" id="8208"/>
    <lineage>
        <taxon>Eukaryota</taxon>
        <taxon>Metazoa</taxon>
        <taxon>Chordata</taxon>
        <taxon>Craniata</taxon>
        <taxon>Vertebrata</taxon>
        <taxon>Euteleostomi</taxon>
        <taxon>Actinopterygii</taxon>
        <taxon>Neopterygii</taxon>
        <taxon>Teleostei</taxon>
        <taxon>Neoteleostei</taxon>
        <taxon>Acanthomorphata</taxon>
        <taxon>Eupercaria</taxon>
        <taxon>Perciformes</taxon>
        <taxon>Notothenioidei</taxon>
        <taxon>Nototheniidae</taxon>
        <taxon>Notothenia</taxon>
    </lineage>
</organism>
<dbReference type="GO" id="GO:0008270">
    <property type="term" value="F:zinc ion binding"/>
    <property type="evidence" value="ECO:0007669"/>
    <property type="project" value="UniProtKB-KW"/>
</dbReference>
<dbReference type="GeneID" id="104967675"/>
<keyword evidence="6 8" id="KW-0863">Zinc-finger</keyword>
<dbReference type="Pfam" id="PF13920">
    <property type="entry name" value="zf-C3HC4_3"/>
    <property type="match status" value="1"/>
</dbReference>
<dbReference type="InterPro" id="IPR050784">
    <property type="entry name" value="IAP"/>
</dbReference>
<dbReference type="GO" id="GO:0043066">
    <property type="term" value="P:negative regulation of apoptotic process"/>
    <property type="evidence" value="ECO:0007669"/>
    <property type="project" value="TreeGrafter"/>
</dbReference>
<evidence type="ECO:0000256" key="5">
    <source>
        <dbReference type="ARBA" id="ARBA00022737"/>
    </source>
</evidence>
<feature type="domain" description="RING-type" evidence="9">
    <location>
        <begin position="72"/>
        <end position="106"/>
    </location>
</feature>
<keyword evidence="4" id="KW-0479">Metal-binding</keyword>
<evidence type="ECO:0000256" key="4">
    <source>
        <dbReference type="ARBA" id="ARBA00022723"/>
    </source>
</evidence>
<evidence type="ECO:0000259" key="9">
    <source>
        <dbReference type="PROSITE" id="PS50089"/>
    </source>
</evidence>
<proteinExistence type="predicted"/>
<name>A0A6I9Q5M4_9TELE</name>
<keyword evidence="7" id="KW-0862">Zinc</keyword>
<dbReference type="GO" id="GO:0005634">
    <property type="term" value="C:nucleus"/>
    <property type="evidence" value="ECO:0007669"/>
    <property type="project" value="TreeGrafter"/>
</dbReference>
<dbReference type="GO" id="GO:0031398">
    <property type="term" value="P:positive regulation of protein ubiquitination"/>
    <property type="evidence" value="ECO:0007669"/>
    <property type="project" value="TreeGrafter"/>
</dbReference>
<dbReference type="PROSITE" id="PS50089">
    <property type="entry name" value="ZF_RING_2"/>
    <property type="match status" value="1"/>
</dbReference>
<evidence type="ECO:0000313" key="11">
    <source>
        <dbReference type="RefSeq" id="XP_010795491.1"/>
    </source>
</evidence>
<comment type="subcellular location">
    <subcellularLocation>
        <location evidence="1">Cytoplasm</location>
    </subcellularLocation>
</comment>
<dbReference type="Gene3D" id="1.10.8.10">
    <property type="entry name" value="DNA helicase RuvA subunit, C-terminal domain"/>
    <property type="match status" value="1"/>
</dbReference>
<evidence type="ECO:0000256" key="3">
    <source>
        <dbReference type="ARBA" id="ARBA00022703"/>
    </source>
</evidence>
<dbReference type="Proteomes" id="UP000504611">
    <property type="component" value="Unplaced"/>
</dbReference>
<protein>
    <submittedName>
        <fullName evidence="11">Baculoviral IAP repeat-containing protein 8-like</fullName>
    </submittedName>
</protein>
<keyword evidence="2" id="KW-0963">Cytoplasm</keyword>
<dbReference type="RefSeq" id="XP_010795491.1">
    <property type="nucleotide sequence ID" value="XM_010797189.1"/>
</dbReference>
<dbReference type="GO" id="GO:0043027">
    <property type="term" value="F:cysteine-type endopeptidase inhibitor activity involved in apoptotic process"/>
    <property type="evidence" value="ECO:0007669"/>
    <property type="project" value="TreeGrafter"/>
</dbReference>